<dbReference type="AlphaFoldDB" id="A0A443J1U8"/>
<evidence type="ECO:0000256" key="2">
    <source>
        <dbReference type="ARBA" id="ARBA00008610"/>
    </source>
</evidence>
<dbReference type="Proteomes" id="UP000285710">
    <property type="component" value="Unassembled WGS sequence"/>
</dbReference>
<feature type="chain" id="PRO_5019468011" evidence="7">
    <location>
        <begin position="29"/>
        <end position="344"/>
    </location>
</feature>
<protein>
    <submittedName>
        <fullName evidence="9">BMP family ABC transporter substrate-binding protein</fullName>
    </submittedName>
</protein>
<evidence type="ECO:0000256" key="6">
    <source>
        <dbReference type="ARBA" id="ARBA00023288"/>
    </source>
</evidence>
<dbReference type="GO" id="GO:0005886">
    <property type="term" value="C:plasma membrane"/>
    <property type="evidence" value="ECO:0007669"/>
    <property type="project" value="UniProtKB-SubCell"/>
</dbReference>
<dbReference type="Pfam" id="PF02608">
    <property type="entry name" value="Bmp"/>
    <property type="match status" value="1"/>
</dbReference>
<comment type="caution">
    <text evidence="9">The sequence shown here is derived from an EMBL/GenBank/DDBJ whole genome shotgun (WGS) entry which is preliminary data.</text>
</comment>
<comment type="similarity">
    <text evidence="2">Belongs to the BMP lipoprotein family.</text>
</comment>
<dbReference type="EMBL" id="SAUW01000003">
    <property type="protein sequence ID" value="RWR14402.1"/>
    <property type="molecule type" value="Genomic_DNA"/>
</dbReference>
<evidence type="ECO:0000256" key="3">
    <source>
        <dbReference type="ARBA" id="ARBA00022475"/>
    </source>
</evidence>
<dbReference type="InterPro" id="IPR050957">
    <property type="entry name" value="BMP_lipoprotein"/>
</dbReference>
<gene>
    <name evidence="9" type="ORF">D2T33_04125</name>
</gene>
<sequence length="344" mass="34997">MTNGKVKGLARLLGGAALALVIGGAAGAADLTSIAILTPEQGTDYGWNQQGIEGAKAAGAAAGVEVIVAENLGYGDVRPTLQELAEDGAGLLIAHASGYNTAAPEVGAQYDVPVAVVDTPQSLKEGAVADYTASGHQGAYLAGVLAAKMTRTGTVGIVVSGEPPSWNAQSTAFAEGVKATQPDTVIRYAVIGPAAYSDAAGGKRVTESLIAAGADIIFGQGNGSSFGMLQAVETTKATDGGKVLFIDVIGDKTPIDKGFLLSSVLWNLEPVYAGMIADVKAGIYGTHNYDINLKDGSVDLLKTANIPDDVWTEVQAVRQDIIDGKIAVTPKYDAASVHALVTGN</sequence>
<name>A0A443J1U8_9RHOB</name>
<evidence type="ECO:0000256" key="4">
    <source>
        <dbReference type="ARBA" id="ARBA00022729"/>
    </source>
</evidence>
<organism evidence="9 10">
    <name type="scientific">Paenirhodobacter populi</name>
    <dbReference type="NCBI Taxonomy" id="2306993"/>
    <lineage>
        <taxon>Bacteria</taxon>
        <taxon>Pseudomonadati</taxon>
        <taxon>Pseudomonadota</taxon>
        <taxon>Alphaproteobacteria</taxon>
        <taxon>Rhodobacterales</taxon>
        <taxon>Rhodobacter group</taxon>
        <taxon>Paenirhodobacter</taxon>
    </lineage>
</organism>
<keyword evidence="3" id="KW-1003">Cell membrane</keyword>
<evidence type="ECO:0000313" key="9">
    <source>
        <dbReference type="EMBL" id="RWR14402.1"/>
    </source>
</evidence>
<dbReference type="SUPFAM" id="SSF53822">
    <property type="entry name" value="Periplasmic binding protein-like I"/>
    <property type="match status" value="1"/>
</dbReference>
<reference evidence="9 10" key="1">
    <citation type="submission" date="2019-01" db="EMBL/GenBank/DDBJ databases">
        <title>Sinorhodobacter populi sp. nov. isolated from the symptomatic bark tissue of Populus euramericana canker.</title>
        <authorList>
            <person name="Xu G."/>
        </authorList>
    </citation>
    <scope>NUCLEOTIDE SEQUENCE [LARGE SCALE GENOMIC DNA]</scope>
    <source>
        <strain evidence="9 10">2D-5</strain>
    </source>
</reference>
<dbReference type="CDD" id="cd06304">
    <property type="entry name" value="PBP1_BmpA_Med_PnrA-like"/>
    <property type="match status" value="1"/>
</dbReference>
<keyword evidence="4 7" id="KW-0732">Signal</keyword>
<evidence type="ECO:0000313" key="10">
    <source>
        <dbReference type="Proteomes" id="UP000285710"/>
    </source>
</evidence>
<accession>A0A443J1U8</accession>
<keyword evidence="5" id="KW-0472">Membrane</keyword>
<keyword evidence="6" id="KW-0449">Lipoprotein</keyword>
<dbReference type="InterPro" id="IPR028082">
    <property type="entry name" value="Peripla_BP_I"/>
</dbReference>
<evidence type="ECO:0000256" key="5">
    <source>
        <dbReference type="ARBA" id="ARBA00023136"/>
    </source>
</evidence>
<dbReference type="PANTHER" id="PTHR34296:SF2">
    <property type="entry name" value="ABC TRANSPORTER GUANOSINE-BINDING PROTEIN NUPN"/>
    <property type="match status" value="1"/>
</dbReference>
<dbReference type="PANTHER" id="PTHR34296">
    <property type="entry name" value="TRANSCRIPTIONAL ACTIVATOR PROTEIN MED"/>
    <property type="match status" value="1"/>
</dbReference>
<keyword evidence="10" id="KW-1185">Reference proteome</keyword>
<dbReference type="RefSeq" id="WP_128268933.1">
    <property type="nucleotide sequence ID" value="NZ_SAUW01000003.1"/>
</dbReference>
<comment type="subcellular location">
    <subcellularLocation>
        <location evidence="1">Cell membrane</location>
        <topology evidence="1">Lipid-anchor</topology>
    </subcellularLocation>
</comment>
<dbReference type="Gene3D" id="3.40.50.2300">
    <property type="match status" value="2"/>
</dbReference>
<feature type="domain" description="ABC transporter substrate-binding protein PnrA-like" evidence="8">
    <location>
        <begin position="33"/>
        <end position="328"/>
    </location>
</feature>
<dbReference type="InterPro" id="IPR003760">
    <property type="entry name" value="PnrA-like"/>
</dbReference>
<evidence type="ECO:0000259" key="8">
    <source>
        <dbReference type="Pfam" id="PF02608"/>
    </source>
</evidence>
<feature type="signal peptide" evidence="7">
    <location>
        <begin position="1"/>
        <end position="28"/>
    </location>
</feature>
<reference evidence="9 10" key="2">
    <citation type="submission" date="2019-01" db="EMBL/GenBank/DDBJ databases">
        <authorList>
            <person name="Li Y."/>
        </authorList>
    </citation>
    <scope>NUCLEOTIDE SEQUENCE [LARGE SCALE GENOMIC DNA]</scope>
    <source>
        <strain evidence="9 10">2D-5</strain>
    </source>
</reference>
<proteinExistence type="inferred from homology"/>
<evidence type="ECO:0000256" key="7">
    <source>
        <dbReference type="SAM" id="SignalP"/>
    </source>
</evidence>
<evidence type="ECO:0000256" key="1">
    <source>
        <dbReference type="ARBA" id="ARBA00004193"/>
    </source>
</evidence>